<feature type="signal peptide" evidence="1">
    <location>
        <begin position="1"/>
        <end position="24"/>
    </location>
</feature>
<comment type="caution">
    <text evidence="3">The sequence shown here is derived from an EMBL/GenBank/DDBJ whole genome shotgun (WGS) entry which is preliminary data.</text>
</comment>
<evidence type="ECO:0000256" key="1">
    <source>
        <dbReference type="SAM" id="SignalP"/>
    </source>
</evidence>
<gene>
    <name evidence="3" type="ORF">J0H45_02035</name>
</gene>
<keyword evidence="1" id="KW-0732">Signal</keyword>
<reference evidence="3" key="1">
    <citation type="submission" date="2021-02" db="EMBL/GenBank/DDBJ databases">
        <title>Thiocyanate and organic carbon inputs drive convergent selection for specific autotrophic Afipia and Thiobacillus strains within complex microbiomes.</title>
        <authorList>
            <person name="Huddy R.J."/>
            <person name="Sachdeva R."/>
            <person name="Kadzinga F."/>
            <person name="Kantor R.S."/>
            <person name="Harrison S.T.L."/>
            <person name="Banfield J.F."/>
        </authorList>
    </citation>
    <scope>NUCLEOTIDE SEQUENCE</scope>
    <source>
        <strain evidence="3">SCN18_10_11_15_R1_P_69_7</strain>
    </source>
</reference>
<feature type="non-terminal residue" evidence="3">
    <location>
        <position position="122"/>
    </location>
</feature>
<sequence>MSRLTSACLAAGLISASLSGAVMAADEGQDTYAWLEDVTGDKPLAWVKEQNAKAEARLAQSPQFKEMEAGIRAVLDSDAKIPGVEKIGDYYYNFWKDKQHERGVWRRTTLVEYRKAEPLWET</sequence>
<feature type="chain" id="PRO_5039008596" evidence="1">
    <location>
        <begin position="25"/>
        <end position="122"/>
    </location>
</feature>
<proteinExistence type="predicted"/>
<dbReference type="Pfam" id="PF02897">
    <property type="entry name" value="Peptidase_S9_N"/>
    <property type="match status" value="1"/>
</dbReference>
<protein>
    <submittedName>
        <fullName evidence="3">S9 family peptidase</fullName>
    </submittedName>
</protein>
<dbReference type="GO" id="GO:0005829">
    <property type="term" value="C:cytosol"/>
    <property type="evidence" value="ECO:0007669"/>
    <property type="project" value="TreeGrafter"/>
</dbReference>
<dbReference type="Proteomes" id="UP000664815">
    <property type="component" value="Unassembled WGS sequence"/>
</dbReference>
<dbReference type="InterPro" id="IPR051167">
    <property type="entry name" value="Prolyl_oligopep/macrocyclase"/>
</dbReference>
<dbReference type="GO" id="GO:0004252">
    <property type="term" value="F:serine-type endopeptidase activity"/>
    <property type="evidence" value="ECO:0007669"/>
    <property type="project" value="InterPro"/>
</dbReference>
<evidence type="ECO:0000313" key="4">
    <source>
        <dbReference type="Proteomes" id="UP000664815"/>
    </source>
</evidence>
<organism evidence="3 4">
    <name type="scientific">Stenotrophomonas nitritireducens</name>
    <dbReference type="NCBI Taxonomy" id="83617"/>
    <lineage>
        <taxon>Bacteria</taxon>
        <taxon>Pseudomonadati</taxon>
        <taxon>Pseudomonadota</taxon>
        <taxon>Gammaproteobacteria</taxon>
        <taxon>Lysobacterales</taxon>
        <taxon>Lysobacteraceae</taxon>
        <taxon>Stenotrophomonas</taxon>
    </lineage>
</organism>
<accession>A0A9D8KXG9</accession>
<dbReference type="AlphaFoldDB" id="A0A9D8KXG9"/>
<dbReference type="SUPFAM" id="SSF50993">
    <property type="entry name" value="Peptidase/esterase 'gauge' domain"/>
    <property type="match status" value="1"/>
</dbReference>
<dbReference type="PANTHER" id="PTHR42881:SF13">
    <property type="entry name" value="PROLYL ENDOPEPTIDASE"/>
    <property type="match status" value="1"/>
</dbReference>
<dbReference type="Gene3D" id="2.130.10.120">
    <property type="entry name" value="Prolyl oligopeptidase, N-terminal domain"/>
    <property type="match status" value="1"/>
</dbReference>
<dbReference type="InterPro" id="IPR023302">
    <property type="entry name" value="Pept_S9A_N"/>
</dbReference>
<feature type="domain" description="Peptidase S9A N-terminal" evidence="2">
    <location>
        <begin position="26"/>
        <end position="111"/>
    </location>
</feature>
<dbReference type="GO" id="GO:0070012">
    <property type="term" value="F:oligopeptidase activity"/>
    <property type="evidence" value="ECO:0007669"/>
    <property type="project" value="TreeGrafter"/>
</dbReference>
<dbReference type="EMBL" id="JAFKMG010000224">
    <property type="protein sequence ID" value="MBN8798129.1"/>
    <property type="molecule type" value="Genomic_DNA"/>
</dbReference>
<dbReference type="InterPro" id="IPR029058">
    <property type="entry name" value="AB_hydrolase_fold"/>
</dbReference>
<dbReference type="Gene3D" id="3.40.50.1820">
    <property type="entry name" value="alpha/beta hydrolase"/>
    <property type="match status" value="1"/>
</dbReference>
<evidence type="ECO:0000259" key="2">
    <source>
        <dbReference type="Pfam" id="PF02897"/>
    </source>
</evidence>
<name>A0A9D8KXG9_9GAMM</name>
<evidence type="ECO:0000313" key="3">
    <source>
        <dbReference type="EMBL" id="MBN8798129.1"/>
    </source>
</evidence>
<dbReference type="PANTHER" id="PTHR42881">
    <property type="entry name" value="PROLYL ENDOPEPTIDASE"/>
    <property type="match status" value="1"/>
</dbReference>